<organism evidence="1 2">
    <name type="scientific">Paenibacillus athensensis</name>
    <dbReference type="NCBI Taxonomy" id="1967502"/>
    <lineage>
        <taxon>Bacteria</taxon>
        <taxon>Bacillati</taxon>
        <taxon>Bacillota</taxon>
        <taxon>Bacilli</taxon>
        <taxon>Bacillales</taxon>
        <taxon>Paenibacillaceae</taxon>
        <taxon>Paenibacillus</taxon>
    </lineage>
</organism>
<gene>
    <name evidence="1" type="ORF">B5M42_05285</name>
</gene>
<keyword evidence="2" id="KW-1185">Reference proteome</keyword>
<dbReference type="Pfam" id="PF11104">
    <property type="entry name" value="PilM_2"/>
    <property type="match status" value="1"/>
</dbReference>
<dbReference type="EMBL" id="MYFO01000005">
    <property type="protein sequence ID" value="TFE90083.1"/>
    <property type="molecule type" value="Genomic_DNA"/>
</dbReference>
<dbReference type="Gene3D" id="3.30.420.40">
    <property type="match status" value="1"/>
</dbReference>
<sequence length="407" mass="45498">MPNPIASLLQALKPDRSSLGIEITDAKIKMTHIRLYRGKAPLIHNYLSEPLPAGTVEEGRIKEPLKVIQTLQTMMTRLDSVPKHIHTVLPSQLVMVRFLKLPDINERDLGKLVDFEVKHQIHLPFEQPYYDFVKLNGSNHTAGPKRSSAGKANKKKNAQELEAAMKQAASAKEDNFGLGGGKSLFDEPEADDQPTQQLQQCDVMLVAAPQELINEYSEVLQSANIKLSSMEIKAFSLLRLFHSGLPLQEMKGAFLLVDVNETACDLSIFQGDQLKITRSVPLNFASNAAVTPAVDTSMLSNLDTLFAEFADPDIDFRNNCSELAHELERLMNFYRYTLNNRNQEFDGLLLSGDVERLTDIRDSLAERLTVDVRLFHSDELYGLHGGIRQLDPYYAVPLGLALRGSEV</sequence>
<name>A0A4Y8Q6Z6_9BACL</name>
<protein>
    <recommendedName>
        <fullName evidence="3">Pilus assembly protein PilM</fullName>
    </recommendedName>
</protein>
<evidence type="ECO:0000313" key="2">
    <source>
        <dbReference type="Proteomes" id="UP000298246"/>
    </source>
</evidence>
<dbReference type="InterPro" id="IPR050696">
    <property type="entry name" value="FtsA/MreB"/>
</dbReference>
<evidence type="ECO:0008006" key="3">
    <source>
        <dbReference type="Google" id="ProtNLM"/>
    </source>
</evidence>
<evidence type="ECO:0000313" key="1">
    <source>
        <dbReference type="EMBL" id="TFE90083.1"/>
    </source>
</evidence>
<reference evidence="1 2" key="1">
    <citation type="submission" date="2017-03" db="EMBL/GenBank/DDBJ databases">
        <title>Isolation of Levoglucosan Utilizing Bacteria.</title>
        <authorList>
            <person name="Arya A.S."/>
        </authorList>
    </citation>
    <scope>NUCLEOTIDE SEQUENCE [LARGE SCALE GENOMIC DNA]</scope>
    <source>
        <strain evidence="1 2">MEC069</strain>
    </source>
</reference>
<dbReference type="Proteomes" id="UP000298246">
    <property type="component" value="Unassembled WGS sequence"/>
</dbReference>
<dbReference type="PANTHER" id="PTHR32432:SF3">
    <property type="entry name" value="ETHANOLAMINE UTILIZATION PROTEIN EUTJ"/>
    <property type="match status" value="1"/>
</dbReference>
<dbReference type="RefSeq" id="WP_134750496.1">
    <property type="nucleotide sequence ID" value="NZ_MYFO02000001.1"/>
</dbReference>
<comment type="caution">
    <text evidence="1">The sequence shown here is derived from an EMBL/GenBank/DDBJ whole genome shotgun (WGS) entry which is preliminary data.</text>
</comment>
<dbReference type="OrthoDB" id="2690797at2"/>
<accession>A0A4Y8Q6Z6</accession>
<proteinExistence type="predicted"/>
<dbReference type="PANTHER" id="PTHR32432">
    <property type="entry name" value="CELL DIVISION PROTEIN FTSA-RELATED"/>
    <property type="match status" value="1"/>
</dbReference>
<dbReference type="AlphaFoldDB" id="A0A4Y8Q6Z6"/>
<dbReference type="InterPro" id="IPR005883">
    <property type="entry name" value="PilM"/>
</dbReference>